<evidence type="ECO:0000256" key="1">
    <source>
        <dbReference type="PROSITE-ProRule" id="PRU00371"/>
    </source>
</evidence>
<evidence type="ECO:0000313" key="6">
    <source>
        <dbReference type="Proteomes" id="UP000663880"/>
    </source>
</evidence>
<keyword evidence="1" id="KW-0539">Nucleus</keyword>
<evidence type="ECO:0000259" key="4">
    <source>
        <dbReference type="PROSITE" id="PS51031"/>
    </source>
</evidence>
<evidence type="ECO:0008006" key="7">
    <source>
        <dbReference type="Google" id="ProtNLM"/>
    </source>
</evidence>
<dbReference type="SMART" id="SM00595">
    <property type="entry name" value="MADF"/>
    <property type="match status" value="1"/>
</dbReference>
<gene>
    <name evidence="5" type="ORF">PMACD_LOCUS9100</name>
</gene>
<dbReference type="InterPro" id="IPR006578">
    <property type="entry name" value="MADF-dom"/>
</dbReference>
<dbReference type="GO" id="GO:0005634">
    <property type="term" value="C:nucleus"/>
    <property type="evidence" value="ECO:0007669"/>
    <property type="project" value="UniProtKB-SubCell"/>
</dbReference>
<evidence type="ECO:0000256" key="2">
    <source>
        <dbReference type="SAM" id="MobiDB-lite"/>
    </source>
</evidence>
<protein>
    <recommendedName>
        <fullName evidence="7">MADF domain-containing protein</fullName>
    </recommendedName>
</protein>
<feature type="domain" description="MADF" evidence="3">
    <location>
        <begin position="5"/>
        <end position="94"/>
    </location>
</feature>
<dbReference type="PROSITE" id="PS51029">
    <property type="entry name" value="MADF"/>
    <property type="match status" value="1"/>
</dbReference>
<dbReference type="GO" id="GO:0005667">
    <property type="term" value="C:transcription regulator complex"/>
    <property type="evidence" value="ECO:0007669"/>
    <property type="project" value="TreeGrafter"/>
</dbReference>
<reference evidence="5" key="1">
    <citation type="submission" date="2021-02" db="EMBL/GenBank/DDBJ databases">
        <authorList>
            <person name="Steward A R."/>
        </authorList>
    </citation>
    <scope>NUCLEOTIDE SEQUENCE</scope>
</reference>
<dbReference type="PROSITE" id="PS51031">
    <property type="entry name" value="BESS"/>
    <property type="match status" value="1"/>
</dbReference>
<feature type="compositionally biased region" description="Polar residues" evidence="2">
    <location>
        <begin position="131"/>
        <end position="156"/>
    </location>
</feature>
<dbReference type="GO" id="GO:0006357">
    <property type="term" value="P:regulation of transcription by RNA polymerase II"/>
    <property type="evidence" value="ECO:0007669"/>
    <property type="project" value="TreeGrafter"/>
</dbReference>
<dbReference type="EMBL" id="CAJOBZ010000024">
    <property type="protein sequence ID" value="CAF4875030.1"/>
    <property type="molecule type" value="Genomic_DNA"/>
</dbReference>
<dbReference type="PANTHER" id="PTHR12243">
    <property type="entry name" value="MADF DOMAIN TRANSCRIPTION FACTOR"/>
    <property type="match status" value="1"/>
</dbReference>
<dbReference type="PANTHER" id="PTHR12243:SF67">
    <property type="entry name" value="COREPRESSOR OF PANGOLIN, ISOFORM A-RELATED"/>
    <property type="match status" value="1"/>
</dbReference>
<dbReference type="InterPro" id="IPR004210">
    <property type="entry name" value="BESS_motif"/>
</dbReference>
<dbReference type="Proteomes" id="UP000663880">
    <property type="component" value="Unassembled WGS sequence"/>
</dbReference>
<accession>A0A821TG87</accession>
<name>A0A821TG87_9NEOP</name>
<dbReference type="AlphaFoldDB" id="A0A821TG87"/>
<evidence type="ECO:0000259" key="3">
    <source>
        <dbReference type="PROSITE" id="PS51029"/>
    </source>
</evidence>
<sequence>MNDEQLIELVKKYSVLYDMRLPQYKDHTVRNNAWEEIAEQMNTNVEEVKNKWSKLRNCFTNALKRRHKKSGQAAAKAVPWKFEKQMEFLLPYVEGRSTFTNLSKSNDGDSTQDFEYQFSEESAVSPPPTIRSPTPGTSSLRPSIANTQNSSASFTTRRIDKNDNDNNVLKEMVNVLKKTQEMRQKRAVSDMDENDLFFLSMSKQLKKLPKTDQADIKFQLHKLIHESEMKMLNSREQILNTPINITGYKIIPKKNKILKVMKSEKENTEVDVDAEQSQNENYSLKAFYDNFV</sequence>
<feature type="domain" description="BESS" evidence="4">
    <location>
        <begin position="191"/>
        <end position="230"/>
    </location>
</feature>
<dbReference type="Pfam" id="PF10545">
    <property type="entry name" value="MADF_DNA_bdg"/>
    <property type="match status" value="1"/>
</dbReference>
<evidence type="ECO:0000313" key="5">
    <source>
        <dbReference type="EMBL" id="CAF4875030.1"/>
    </source>
</evidence>
<keyword evidence="6" id="KW-1185">Reference proteome</keyword>
<feature type="region of interest" description="Disordered" evidence="2">
    <location>
        <begin position="119"/>
        <end position="162"/>
    </location>
</feature>
<comment type="caution">
    <text evidence="5">The sequence shown here is derived from an EMBL/GenBank/DDBJ whole genome shotgun (WGS) entry which is preliminary data.</text>
</comment>
<proteinExistence type="predicted"/>
<organism evidence="5 6">
    <name type="scientific">Pieris macdunnoughi</name>
    <dbReference type="NCBI Taxonomy" id="345717"/>
    <lineage>
        <taxon>Eukaryota</taxon>
        <taxon>Metazoa</taxon>
        <taxon>Ecdysozoa</taxon>
        <taxon>Arthropoda</taxon>
        <taxon>Hexapoda</taxon>
        <taxon>Insecta</taxon>
        <taxon>Pterygota</taxon>
        <taxon>Neoptera</taxon>
        <taxon>Endopterygota</taxon>
        <taxon>Lepidoptera</taxon>
        <taxon>Glossata</taxon>
        <taxon>Ditrysia</taxon>
        <taxon>Papilionoidea</taxon>
        <taxon>Pieridae</taxon>
        <taxon>Pierinae</taxon>
        <taxon>Pieris</taxon>
    </lineage>
</organism>
<dbReference type="GO" id="GO:0003677">
    <property type="term" value="F:DNA binding"/>
    <property type="evidence" value="ECO:0007669"/>
    <property type="project" value="InterPro"/>
</dbReference>
<dbReference type="InterPro" id="IPR039353">
    <property type="entry name" value="TF_Adf1"/>
</dbReference>
<dbReference type="OrthoDB" id="6081971at2759"/>
<comment type="subcellular location">
    <subcellularLocation>
        <location evidence="1">Nucleus</location>
    </subcellularLocation>
</comment>